<evidence type="ECO:0000313" key="12">
    <source>
        <dbReference type="Proteomes" id="UP000287601"/>
    </source>
</evidence>
<dbReference type="EMBL" id="CP035281">
    <property type="protein sequence ID" value="QAT43057.1"/>
    <property type="molecule type" value="Genomic_DNA"/>
</dbReference>
<evidence type="ECO:0000259" key="10">
    <source>
        <dbReference type="Pfam" id="PF01656"/>
    </source>
</evidence>
<gene>
    <name evidence="11" type="primary">minD</name>
    <name evidence="11" type="ORF">EQM06_07305</name>
</gene>
<dbReference type="GO" id="GO:0005829">
    <property type="term" value="C:cytosol"/>
    <property type="evidence" value="ECO:0007669"/>
    <property type="project" value="TreeGrafter"/>
</dbReference>
<dbReference type="GO" id="GO:0051782">
    <property type="term" value="P:negative regulation of cell division"/>
    <property type="evidence" value="ECO:0007669"/>
    <property type="project" value="TreeGrafter"/>
</dbReference>
<evidence type="ECO:0000256" key="8">
    <source>
        <dbReference type="ARBA" id="ARBA00025436"/>
    </source>
</evidence>
<keyword evidence="7" id="KW-0131">Cell cycle</keyword>
<dbReference type="PANTHER" id="PTHR43384:SF6">
    <property type="entry name" value="SEPTUM SITE-DETERMINING PROTEIN MIND HOMOLOG, CHLOROPLASTIC"/>
    <property type="match status" value="1"/>
</dbReference>
<dbReference type="OrthoDB" id="9773088at2"/>
<evidence type="ECO:0000256" key="9">
    <source>
        <dbReference type="ARBA" id="ARBA00032845"/>
    </source>
</evidence>
<dbReference type="Gene3D" id="3.40.50.300">
    <property type="entry name" value="P-loop containing nucleotide triphosphate hydrolases"/>
    <property type="match status" value="1"/>
</dbReference>
<evidence type="ECO:0000256" key="7">
    <source>
        <dbReference type="ARBA" id="ARBA00023306"/>
    </source>
</evidence>
<dbReference type="PANTHER" id="PTHR43384">
    <property type="entry name" value="SEPTUM SITE-DETERMINING PROTEIN MIND HOMOLOG, CHLOROPLASTIC-RELATED"/>
    <property type="match status" value="1"/>
</dbReference>
<feature type="domain" description="CobQ/CobB/MinD/ParA nucleotide binding" evidence="10">
    <location>
        <begin position="5"/>
        <end position="218"/>
    </location>
</feature>
<evidence type="ECO:0000256" key="4">
    <source>
        <dbReference type="ARBA" id="ARBA00022741"/>
    </source>
</evidence>
<dbReference type="InterPro" id="IPR025501">
    <property type="entry name" value="MinD_FleN"/>
</dbReference>
<sequence length="244" mass="26711">MGKVILIASGKGGVGKTVFTTNAGAALAQKGYKVVLIDMDMGLRNLDLCLGLENKVVYDIADALTGLCRIKQALIRDRRFEELYLISAAHHKDKGDLTPLHMKILCEKLKERFDYILVDAPAGIGDGLKLAAAGADMGLIITTPEHVAVRDADTLDRVLHELGIRERMYVVNKVKADLMTLGVVPNISEINDILKPPMAGIIQYDDNIHIAANNGIPVVLKKGTYIEENFKHIVERIIGSEQCE</sequence>
<evidence type="ECO:0000256" key="2">
    <source>
        <dbReference type="ARBA" id="ARBA00016887"/>
    </source>
</evidence>
<dbReference type="NCBIfam" id="TIGR01968">
    <property type="entry name" value="minD_bact"/>
    <property type="match status" value="1"/>
</dbReference>
<dbReference type="AlphaFoldDB" id="A0A410PVV6"/>
<dbReference type="InterPro" id="IPR010223">
    <property type="entry name" value="MinD"/>
</dbReference>
<evidence type="ECO:0000256" key="6">
    <source>
        <dbReference type="ARBA" id="ARBA00023210"/>
    </source>
</evidence>
<dbReference type="InterPro" id="IPR050625">
    <property type="entry name" value="ParA/MinD_ATPase"/>
</dbReference>
<dbReference type="Proteomes" id="UP000287601">
    <property type="component" value="Chromosome"/>
</dbReference>
<reference evidence="11 12" key="1">
    <citation type="submission" date="2019-01" db="EMBL/GenBank/DDBJ databases">
        <title>Draft genomes of a novel of Aminipila strains.</title>
        <authorList>
            <person name="Ma S."/>
        </authorList>
    </citation>
    <scope>NUCLEOTIDE SEQUENCE [LARGE SCALE GENOMIC DNA]</scope>
    <source>
        <strain evidence="12">JN-39</strain>
    </source>
</reference>
<dbReference type="GO" id="GO:0005524">
    <property type="term" value="F:ATP binding"/>
    <property type="evidence" value="ECO:0007669"/>
    <property type="project" value="UniProtKB-KW"/>
</dbReference>
<proteinExistence type="inferred from homology"/>
<evidence type="ECO:0000256" key="3">
    <source>
        <dbReference type="ARBA" id="ARBA00022618"/>
    </source>
</evidence>
<organism evidence="11 12">
    <name type="scientific">Aminipila luticellarii</name>
    <dbReference type="NCBI Taxonomy" id="2507160"/>
    <lineage>
        <taxon>Bacteria</taxon>
        <taxon>Bacillati</taxon>
        <taxon>Bacillota</taxon>
        <taxon>Clostridia</taxon>
        <taxon>Peptostreptococcales</taxon>
        <taxon>Anaerovoracaceae</taxon>
        <taxon>Aminipila</taxon>
    </lineage>
</organism>
<dbReference type="SUPFAM" id="SSF52540">
    <property type="entry name" value="P-loop containing nucleoside triphosphate hydrolases"/>
    <property type="match status" value="1"/>
</dbReference>
<dbReference type="GO" id="GO:0000917">
    <property type="term" value="P:division septum assembly"/>
    <property type="evidence" value="ECO:0007669"/>
    <property type="project" value="UniProtKB-KW"/>
</dbReference>
<dbReference type="PIRSF" id="PIRSF003092">
    <property type="entry name" value="MinD"/>
    <property type="match status" value="1"/>
</dbReference>
<dbReference type="InterPro" id="IPR002586">
    <property type="entry name" value="CobQ/CobB/MinD/ParA_Nub-bd_dom"/>
</dbReference>
<keyword evidence="6" id="KW-0717">Septation</keyword>
<dbReference type="InterPro" id="IPR027417">
    <property type="entry name" value="P-loop_NTPase"/>
</dbReference>
<keyword evidence="5" id="KW-0067">ATP-binding</keyword>
<protein>
    <recommendedName>
        <fullName evidence="2">Septum site-determining protein MinD</fullName>
    </recommendedName>
    <alternativeName>
        <fullName evidence="9">Cell division inhibitor MinD</fullName>
    </alternativeName>
</protein>
<dbReference type="KEGG" id="amij:EQM06_07305"/>
<dbReference type="GO" id="GO:0009898">
    <property type="term" value="C:cytoplasmic side of plasma membrane"/>
    <property type="evidence" value="ECO:0007669"/>
    <property type="project" value="TreeGrafter"/>
</dbReference>
<name>A0A410PVV6_9FIRM</name>
<evidence type="ECO:0000256" key="5">
    <source>
        <dbReference type="ARBA" id="ARBA00022840"/>
    </source>
</evidence>
<accession>A0A410PVV6</accession>
<dbReference type="Pfam" id="PF01656">
    <property type="entry name" value="CbiA"/>
    <property type="match status" value="1"/>
</dbReference>
<keyword evidence="4" id="KW-0547">Nucleotide-binding</keyword>
<evidence type="ECO:0000313" key="11">
    <source>
        <dbReference type="EMBL" id="QAT43057.1"/>
    </source>
</evidence>
<comment type="similarity">
    <text evidence="1">Belongs to the ParA family. MinD subfamily.</text>
</comment>
<keyword evidence="12" id="KW-1185">Reference proteome</keyword>
<dbReference type="RefSeq" id="WP_128745706.1">
    <property type="nucleotide sequence ID" value="NZ_CP035281.1"/>
</dbReference>
<keyword evidence="3" id="KW-0132">Cell division</keyword>
<dbReference type="GO" id="GO:0016887">
    <property type="term" value="F:ATP hydrolysis activity"/>
    <property type="evidence" value="ECO:0007669"/>
    <property type="project" value="InterPro"/>
</dbReference>
<evidence type="ECO:0000256" key="1">
    <source>
        <dbReference type="ARBA" id="ARBA00010257"/>
    </source>
</evidence>
<comment type="function">
    <text evidence="8">ATPase required for the correct placement of the division site. Cell division inhibitors MinC and MinD act in concert to form an inhibitor capable of blocking formation of the polar Z ring septums. Rapidly oscillates between the poles of the cell to destabilize FtsZ filaments that have formed before they mature into polar Z rings.</text>
</comment>